<dbReference type="PANTHER" id="PTHR13093">
    <property type="entry name" value="ZINC FINGER HIT DOMAIN CONTAINING PROTEIN 1"/>
    <property type="match status" value="1"/>
</dbReference>
<evidence type="ECO:0000256" key="2">
    <source>
        <dbReference type="ARBA" id="ARBA00022771"/>
    </source>
</evidence>
<reference evidence="7 8" key="1">
    <citation type="journal article" date="2018" name="Plant J.">
        <title>Genome sequences of Chlorella sorokiniana UTEX 1602 and Micractinium conductrix SAG 241.80: implications to maltose excretion by a green alga.</title>
        <authorList>
            <person name="Arriola M.B."/>
            <person name="Velmurugan N."/>
            <person name="Zhang Y."/>
            <person name="Plunkett M.H."/>
            <person name="Hondzo H."/>
            <person name="Barney B.M."/>
        </authorList>
    </citation>
    <scope>NUCLEOTIDE SEQUENCE [LARGE SCALE GENOMIC DNA]</scope>
    <source>
        <strain evidence="7 8">SAG 241.80</strain>
    </source>
</reference>
<sequence length="173" mass="19064">MSDKRALRTRKVSERMAVVDEGERRRVIQARLAKLEDDNHREEDFGAGGSDDEYELPPSGDEADEGGPASGRKKKKVKVGGGMRKTRGMIAEKARGPKTFRDFVEEAELDRLPEGEPSYLTAAAAPAQTAAPRKFCSVCGGFSGYTCTRCGSRFCSRRCHAVHTETRCLKFMA</sequence>
<evidence type="ECO:0000259" key="6">
    <source>
        <dbReference type="PROSITE" id="PS51083"/>
    </source>
</evidence>
<evidence type="ECO:0000256" key="3">
    <source>
        <dbReference type="ARBA" id="ARBA00022833"/>
    </source>
</evidence>
<dbReference type="Proteomes" id="UP000239649">
    <property type="component" value="Unassembled WGS sequence"/>
</dbReference>
<dbReference type="GO" id="GO:0008270">
    <property type="term" value="F:zinc ion binding"/>
    <property type="evidence" value="ECO:0007669"/>
    <property type="project" value="UniProtKB-UniRule"/>
</dbReference>
<gene>
    <name evidence="7" type="ORF">C2E20_9061</name>
</gene>
<dbReference type="PROSITE" id="PS51083">
    <property type="entry name" value="ZF_HIT"/>
    <property type="match status" value="1"/>
</dbReference>
<dbReference type="InterPro" id="IPR007529">
    <property type="entry name" value="Znf_HIT"/>
</dbReference>
<feature type="domain" description="HIT-type" evidence="6">
    <location>
        <begin position="136"/>
        <end position="168"/>
    </location>
</feature>
<proteinExistence type="predicted"/>
<dbReference type="CDD" id="cd21437">
    <property type="entry name" value="zf-HIT_ZNHIT1_like"/>
    <property type="match status" value="1"/>
</dbReference>
<keyword evidence="1" id="KW-0479">Metal-binding</keyword>
<dbReference type="EMBL" id="LHPF02000070">
    <property type="protein sequence ID" value="PSC67253.1"/>
    <property type="molecule type" value="Genomic_DNA"/>
</dbReference>
<feature type="compositionally biased region" description="Basic and acidic residues" evidence="5">
    <location>
        <begin position="33"/>
        <end position="44"/>
    </location>
</feature>
<dbReference type="SUPFAM" id="SSF144232">
    <property type="entry name" value="HIT/MYND zinc finger-like"/>
    <property type="match status" value="1"/>
</dbReference>
<organism evidence="7 8">
    <name type="scientific">Micractinium conductrix</name>
    <dbReference type="NCBI Taxonomy" id="554055"/>
    <lineage>
        <taxon>Eukaryota</taxon>
        <taxon>Viridiplantae</taxon>
        <taxon>Chlorophyta</taxon>
        <taxon>core chlorophytes</taxon>
        <taxon>Trebouxiophyceae</taxon>
        <taxon>Chlorellales</taxon>
        <taxon>Chlorellaceae</taxon>
        <taxon>Chlorella clade</taxon>
        <taxon>Micractinium</taxon>
    </lineage>
</organism>
<evidence type="ECO:0000256" key="1">
    <source>
        <dbReference type="ARBA" id="ARBA00022723"/>
    </source>
</evidence>
<dbReference type="Pfam" id="PF04438">
    <property type="entry name" value="zf-HIT"/>
    <property type="match status" value="1"/>
</dbReference>
<comment type="caution">
    <text evidence="7">The sequence shown here is derived from an EMBL/GenBank/DDBJ whole genome shotgun (WGS) entry which is preliminary data.</text>
</comment>
<dbReference type="InterPro" id="IPR039723">
    <property type="entry name" value="Vps71/ZNHIT1"/>
</dbReference>
<keyword evidence="3" id="KW-0862">Zinc</keyword>
<accession>A0A2P6UZJ4</accession>
<dbReference type="GO" id="GO:0006338">
    <property type="term" value="P:chromatin remodeling"/>
    <property type="evidence" value="ECO:0007669"/>
    <property type="project" value="InterPro"/>
</dbReference>
<dbReference type="OrthoDB" id="74807at2759"/>
<feature type="compositionally biased region" description="Acidic residues" evidence="5">
    <location>
        <begin position="50"/>
        <end position="65"/>
    </location>
</feature>
<evidence type="ECO:0000313" key="8">
    <source>
        <dbReference type="Proteomes" id="UP000239649"/>
    </source>
</evidence>
<name>A0A2P6UZJ4_9CHLO</name>
<keyword evidence="8" id="KW-1185">Reference proteome</keyword>
<evidence type="ECO:0000256" key="5">
    <source>
        <dbReference type="SAM" id="MobiDB-lite"/>
    </source>
</evidence>
<feature type="region of interest" description="Disordered" evidence="5">
    <location>
        <begin position="32"/>
        <end position="94"/>
    </location>
</feature>
<evidence type="ECO:0000256" key="4">
    <source>
        <dbReference type="PROSITE-ProRule" id="PRU00453"/>
    </source>
</evidence>
<keyword evidence="2 4" id="KW-0863">Zinc-finger</keyword>
<dbReference type="STRING" id="554055.A0A2P6UZJ4"/>
<dbReference type="GO" id="GO:0005634">
    <property type="term" value="C:nucleus"/>
    <property type="evidence" value="ECO:0007669"/>
    <property type="project" value="UniProtKB-ARBA"/>
</dbReference>
<evidence type="ECO:0000313" key="7">
    <source>
        <dbReference type="EMBL" id="PSC67253.1"/>
    </source>
</evidence>
<dbReference type="AlphaFoldDB" id="A0A2P6UZJ4"/>
<protein>
    <submittedName>
        <fullName evidence="7">SWR1 complex subunit 6</fullName>
    </submittedName>
</protein>